<protein>
    <submittedName>
        <fullName evidence="2">Uncharacterized protein</fullName>
    </submittedName>
</protein>
<feature type="region of interest" description="Disordered" evidence="1">
    <location>
        <begin position="284"/>
        <end position="375"/>
    </location>
</feature>
<feature type="compositionally biased region" description="Polar residues" evidence="1">
    <location>
        <begin position="309"/>
        <end position="328"/>
    </location>
</feature>
<evidence type="ECO:0000313" key="2">
    <source>
        <dbReference type="EMBL" id="KAF7192374.1"/>
    </source>
</evidence>
<dbReference type="AlphaFoldDB" id="A0A8H6VLE9"/>
<keyword evidence="3" id="KW-1185">Reference proteome</keyword>
<dbReference type="OrthoDB" id="3650696at2759"/>
<feature type="compositionally biased region" description="Low complexity" evidence="1">
    <location>
        <begin position="720"/>
        <end position="736"/>
    </location>
</feature>
<accession>A0A8H6VLE9</accession>
<dbReference type="EMBL" id="JABCIY010000148">
    <property type="protein sequence ID" value="KAF7192374.1"/>
    <property type="molecule type" value="Genomic_DNA"/>
</dbReference>
<evidence type="ECO:0000256" key="1">
    <source>
        <dbReference type="SAM" id="MobiDB-lite"/>
    </source>
</evidence>
<proteinExistence type="predicted"/>
<sequence length="775" mass="78390">MPPHCEPDNSGPECAILWFGSNINELSNETVDSRILYAACGDAIDGGLPCLIQGGPARLVYFPVTTTNGGFCAGNGSTVTRTDAPSVVSALGTEFTSGTAYVSFETLYAAFRPSQADKAGALQIGPTFSNAIFSFRSDEISTNCYTRGFGGLSDEGAFGTGTQLNFADLNYPISASAYQCQDQCYSVSSSVCYNTSIGGGPVTIGSSVSYSTLYGCSYSYVNYPDAFCSTIWDNFNPLLAVPTRLRELAPEWSTCSFWHDRQPNVIFDPPTALHQVDAAATPTSPNAAATIAASPSPTVTPIVGPTGTMSQDEPSPATNVGTVPTASNPEPIAVPNDDAPQNNGPLTRVELASSPDSPFPSSSALEQDDPSSSAVADPVSFILEHLTDLSTMSTQRSEADSNTIAAADTDQDFTIAFSTASTSEITAVRSIGAAIWTPSIAAADPVADIDLGNTTVQATLFGGSALAVGGSTIAIGQAATVGDALLSFASSGVAVHIPTATSDTNILELPKPTGTIAILPIGNDDPVTASFREDGKTVVVDGTILSIGGSAATINGKTVTLVLGGVVVGGSTYAPTPATALDHFSSATALVTLPGNGGVVTATFDANSHVAEVAGQTVTLGGAAVTIDGLAASLASDGLVINSRTYAPTSAATAPGELTTLFDGDHTFTGAFFSSKGLVGIGGTRLTVGGSAITFDGVVITAATNGLKTLSSGSQSGHQTSPSSTPASSSNALPSAVSTSTSRSAAAAKHSIGFPTLAILVVLLPSLLGVCEHIL</sequence>
<comment type="caution">
    <text evidence="2">The sequence shown here is derived from an EMBL/GenBank/DDBJ whole genome shotgun (WGS) entry which is preliminary data.</text>
</comment>
<name>A0A8H6VLE9_9PEZI</name>
<gene>
    <name evidence="2" type="ORF">HII31_06406</name>
</gene>
<feature type="region of interest" description="Disordered" evidence="1">
    <location>
        <begin position="711"/>
        <end position="736"/>
    </location>
</feature>
<organism evidence="2 3">
    <name type="scientific">Pseudocercospora fuligena</name>
    <dbReference type="NCBI Taxonomy" id="685502"/>
    <lineage>
        <taxon>Eukaryota</taxon>
        <taxon>Fungi</taxon>
        <taxon>Dikarya</taxon>
        <taxon>Ascomycota</taxon>
        <taxon>Pezizomycotina</taxon>
        <taxon>Dothideomycetes</taxon>
        <taxon>Dothideomycetidae</taxon>
        <taxon>Mycosphaerellales</taxon>
        <taxon>Mycosphaerellaceae</taxon>
        <taxon>Pseudocercospora</taxon>
    </lineage>
</organism>
<feature type="compositionally biased region" description="Low complexity" evidence="1">
    <location>
        <begin position="284"/>
        <end position="308"/>
    </location>
</feature>
<feature type="compositionally biased region" description="Low complexity" evidence="1">
    <location>
        <begin position="353"/>
        <end position="363"/>
    </location>
</feature>
<reference evidence="2" key="1">
    <citation type="submission" date="2020-04" db="EMBL/GenBank/DDBJ databases">
        <title>Draft genome resource of the tomato pathogen Pseudocercospora fuligena.</title>
        <authorList>
            <person name="Zaccaron A."/>
        </authorList>
    </citation>
    <scope>NUCLEOTIDE SEQUENCE</scope>
    <source>
        <strain evidence="2">PF001</strain>
    </source>
</reference>
<dbReference type="Proteomes" id="UP000660729">
    <property type="component" value="Unassembled WGS sequence"/>
</dbReference>
<evidence type="ECO:0000313" key="3">
    <source>
        <dbReference type="Proteomes" id="UP000660729"/>
    </source>
</evidence>